<name>A0A2V3J758_9FLOR</name>
<dbReference type="Proteomes" id="UP000247409">
    <property type="component" value="Unassembled WGS sequence"/>
</dbReference>
<dbReference type="CDD" id="cd00051">
    <property type="entry name" value="EFh"/>
    <property type="match status" value="1"/>
</dbReference>
<dbReference type="InterPro" id="IPR011992">
    <property type="entry name" value="EF-hand-dom_pair"/>
</dbReference>
<dbReference type="InterPro" id="IPR002048">
    <property type="entry name" value="EF_hand_dom"/>
</dbReference>
<dbReference type="GO" id="GO:0005509">
    <property type="term" value="F:calcium ion binding"/>
    <property type="evidence" value="ECO:0007669"/>
    <property type="project" value="InterPro"/>
</dbReference>
<dbReference type="GO" id="GO:0016460">
    <property type="term" value="C:myosin II complex"/>
    <property type="evidence" value="ECO:0007669"/>
    <property type="project" value="TreeGrafter"/>
</dbReference>
<accession>A0A2V3J758</accession>
<evidence type="ECO:0000313" key="3">
    <source>
        <dbReference type="EMBL" id="PXF50184.1"/>
    </source>
</evidence>
<evidence type="ECO:0000256" key="1">
    <source>
        <dbReference type="ARBA" id="ARBA00022737"/>
    </source>
</evidence>
<dbReference type="OrthoDB" id="5959761at2759"/>
<evidence type="ECO:0000313" key="4">
    <source>
        <dbReference type="Proteomes" id="UP000247409"/>
    </source>
</evidence>
<dbReference type="PANTHER" id="PTHR23048:SF0">
    <property type="entry name" value="CALMODULIN LIKE 3"/>
    <property type="match status" value="1"/>
</dbReference>
<dbReference type="InterPro" id="IPR050230">
    <property type="entry name" value="CALM/Myosin/TropC-like"/>
</dbReference>
<evidence type="ECO:0000259" key="2">
    <source>
        <dbReference type="Pfam" id="PF13499"/>
    </source>
</evidence>
<organism evidence="3 4">
    <name type="scientific">Gracilariopsis chorda</name>
    <dbReference type="NCBI Taxonomy" id="448386"/>
    <lineage>
        <taxon>Eukaryota</taxon>
        <taxon>Rhodophyta</taxon>
        <taxon>Florideophyceae</taxon>
        <taxon>Rhodymeniophycidae</taxon>
        <taxon>Gracilariales</taxon>
        <taxon>Gracilariaceae</taxon>
        <taxon>Gracilariopsis</taxon>
    </lineage>
</organism>
<keyword evidence="1" id="KW-0677">Repeat</keyword>
<dbReference type="SUPFAM" id="SSF47473">
    <property type="entry name" value="EF-hand"/>
    <property type="match status" value="1"/>
</dbReference>
<protein>
    <submittedName>
        <fullName evidence="3">Calmodulin, striated muscle</fullName>
    </submittedName>
</protein>
<gene>
    <name evidence="3" type="ORF">BWQ96_00344</name>
</gene>
<dbReference type="Gene3D" id="1.10.238.10">
    <property type="entry name" value="EF-hand"/>
    <property type="match status" value="2"/>
</dbReference>
<keyword evidence="4" id="KW-1185">Reference proteome</keyword>
<sequence>MSTPKNAETVSHDGENLRAIFNVFDPSEKGCVPADRIGNIIRAAGEYPTEATANELIARYRAAGDEINFDQFLSAMAEVRQKHKKPSKTEIEAAFRVFGTSPYITVSELKKTLTQFGEKLSDDEIDRLVALVGTTEDGRIDKNEMANRLTS</sequence>
<dbReference type="AlphaFoldDB" id="A0A2V3J758"/>
<dbReference type="Pfam" id="PF13499">
    <property type="entry name" value="EF-hand_7"/>
    <property type="match status" value="1"/>
</dbReference>
<feature type="domain" description="EF-hand" evidence="2">
    <location>
        <begin position="102"/>
        <end position="147"/>
    </location>
</feature>
<dbReference type="EMBL" id="NBIV01000001">
    <property type="protein sequence ID" value="PXF50184.1"/>
    <property type="molecule type" value="Genomic_DNA"/>
</dbReference>
<dbReference type="FunFam" id="1.10.238.10:FF:000001">
    <property type="entry name" value="Calmodulin 1"/>
    <property type="match status" value="1"/>
</dbReference>
<reference evidence="3 4" key="1">
    <citation type="journal article" date="2018" name="Mol. Biol. Evol.">
        <title>Analysis of the draft genome of the red seaweed Gracilariopsis chorda provides insights into genome size evolution in Rhodophyta.</title>
        <authorList>
            <person name="Lee J."/>
            <person name="Yang E.C."/>
            <person name="Graf L."/>
            <person name="Yang J.H."/>
            <person name="Qiu H."/>
            <person name="Zel Zion U."/>
            <person name="Chan C.X."/>
            <person name="Stephens T.G."/>
            <person name="Weber A.P.M."/>
            <person name="Boo G.H."/>
            <person name="Boo S.M."/>
            <person name="Kim K.M."/>
            <person name="Shin Y."/>
            <person name="Jung M."/>
            <person name="Lee S.J."/>
            <person name="Yim H.S."/>
            <person name="Lee J.H."/>
            <person name="Bhattacharya D."/>
            <person name="Yoon H.S."/>
        </authorList>
    </citation>
    <scope>NUCLEOTIDE SEQUENCE [LARGE SCALE GENOMIC DNA]</scope>
    <source>
        <strain evidence="3 4">SKKU-2015</strain>
        <tissue evidence="3">Whole body</tissue>
    </source>
</reference>
<dbReference type="STRING" id="448386.A0A2V3J758"/>
<comment type="caution">
    <text evidence="3">The sequence shown here is derived from an EMBL/GenBank/DDBJ whole genome shotgun (WGS) entry which is preliminary data.</text>
</comment>
<dbReference type="PANTHER" id="PTHR23048">
    <property type="entry name" value="MYOSIN LIGHT CHAIN 1, 3"/>
    <property type="match status" value="1"/>
</dbReference>
<proteinExistence type="predicted"/>